<comment type="caution">
    <text evidence="2">The sequence shown here is derived from an EMBL/GenBank/DDBJ whole genome shotgun (WGS) entry which is preliminary data.</text>
</comment>
<feature type="coiled-coil region" evidence="1">
    <location>
        <begin position="156"/>
        <end position="183"/>
    </location>
</feature>
<sequence>MLNFVTVTVYFLQITQQQRQVGMSSPEKPMSSAQLKKKIQQLKFQNRRLQTSISEDQNSITNEESKAEQMAQAAREMNAAKEQVQQQINQKTEETKKILSQDEKEFQQAKERCMIELRQVKSETLRYTKMAEAAAHELFKLESQIDREYKLLKITEEQEAIELATSENELRNLERQEAHLLKLICQATPGVPPYDAHRKVDTTDLLQNFHATMRKRENQYQIEKQISQLQQLKQRLETDIKRLESASAVPGSLS</sequence>
<organism evidence="2 3">
    <name type="scientific">Tritrichomonas foetus</name>
    <dbReference type="NCBI Taxonomy" id="1144522"/>
    <lineage>
        <taxon>Eukaryota</taxon>
        <taxon>Metamonada</taxon>
        <taxon>Parabasalia</taxon>
        <taxon>Tritrichomonadida</taxon>
        <taxon>Tritrichomonadidae</taxon>
        <taxon>Tritrichomonas</taxon>
    </lineage>
</organism>
<dbReference type="EMBL" id="MLAK01000261">
    <property type="protein sequence ID" value="OHT15159.1"/>
    <property type="molecule type" value="Genomic_DNA"/>
</dbReference>
<feature type="coiled-coil region" evidence="1">
    <location>
        <begin position="215"/>
        <end position="249"/>
    </location>
</feature>
<dbReference type="Proteomes" id="UP000179807">
    <property type="component" value="Unassembled WGS sequence"/>
</dbReference>
<keyword evidence="1" id="KW-0175">Coiled coil</keyword>
<evidence type="ECO:0000313" key="3">
    <source>
        <dbReference type="Proteomes" id="UP000179807"/>
    </source>
</evidence>
<dbReference type="RefSeq" id="XP_068368295.1">
    <property type="nucleotide sequence ID" value="XM_068497746.1"/>
</dbReference>
<feature type="coiled-coil region" evidence="1">
    <location>
        <begin position="32"/>
        <end position="101"/>
    </location>
</feature>
<name>A0A1J4KVA0_9EUKA</name>
<reference evidence="2" key="1">
    <citation type="submission" date="2016-10" db="EMBL/GenBank/DDBJ databases">
        <authorList>
            <person name="Benchimol M."/>
            <person name="Almeida L.G."/>
            <person name="Vasconcelos A.T."/>
            <person name="Perreira-Neves A."/>
            <person name="Rosa I.A."/>
            <person name="Tasca T."/>
            <person name="Bogo M.R."/>
            <person name="de Souza W."/>
        </authorList>
    </citation>
    <scope>NUCLEOTIDE SEQUENCE [LARGE SCALE GENOMIC DNA]</scope>
    <source>
        <strain evidence="2">K</strain>
    </source>
</reference>
<dbReference type="VEuPathDB" id="TrichDB:TRFO_14328"/>
<protein>
    <submittedName>
        <fullName evidence="2">Uncharacterized protein</fullName>
    </submittedName>
</protein>
<gene>
    <name evidence="2" type="ORF">TRFO_14328</name>
</gene>
<dbReference type="GeneID" id="94832450"/>
<evidence type="ECO:0000313" key="2">
    <source>
        <dbReference type="EMBL" id="OHT15159.1"/>
    </source>
</evidence>
<dbReference type="AlphaFoldDB" id="A0A1J4KVA0"/>
<keyword evidence="3" id="KW-1185">Reference proteome</keyword>
<accession>A0A1J4KVA0</accession>
<proteinExistence type="predicted"/>
<evidence type="ECO:0000256" key="1">
    <source>
        <dbReference type="SAM" id="Coils"/>
    </source>
</evidence>